<dbReference type="KEGG" id="hhb:Hhub_2318"/>
<reference evidence="6" key="1">
    <citation type="journal article" date="2016" name="Environ. Microbiol.">
        <title>The complete genome of a viable archaeum isolated from 123-million-year-old rock salt.</title>
        <authorList>
            <person name="Jaakkola S.T."/>
            <person name="Pfeiffer F."/>
            <person name="Ravantti J.J."/>
            <person name="Guo Q."/>
            <person name="Liu Y."/>
            <person name="Chen X."/>
            <person name="Ma H."/>
            <person name="Yang C."/>
            <person name="Oksanen H.M."/>
            <person name="Bamford D.H."/>
        </authorList>
    </citation>
    <scope>NUCLEOTIDE SEQUENCE</scope>
    <source>
        <strain evidence="6">JI20-1</strain>
    </source>
</reference>
<evidence type="ECO:0000313" key="6">
    <source>
        <dbReference type="Proteomes" id="UP000066737"/>
    </source>
</evidence>
<evidence type="ECO:0000256" key="1">
    <source>
        <dbReference type="ARBA" id="ARBA00022691"/>
    </source>
</evidence>
<dbReference type="AlphaFoldDB" id="A0A0U5AEB1"/>
<dbReference type="InterPro" id="IPR040372">
    <property type="entry name" value="YaeB-like"/>
</dbReference>
<evidence type="ECO:0000259" key="4">
    <source>
        <dbReference type="PROSITE" id="PS51668"/>
    </source>
</evidence>
<keyword evidence="1" id="KW-0949">S-adenosyl-L-methionine</keyword>
<evidence type="ECO:0000256" key="3">
    <source>
        <dbReference type="SAM" id="MobiDB-lite"/>
    </source>
</evidence>
<dbReference type="PANTHER" id="PTHR12818">
    <property type="entry name" value="TRNA (ADENINE(37)-N6)-METHYLTRANSFERASE"/>
    <property type="match status" value="1"/>
</dbReference>
<gene>
    <name evidence="5" type="ORF">HHUB_2318</name>
</gene>
<evidence type="ECO:0000313" key="5">
    <source>
        <dbReference type="EMBL" id="CQH56020.1"/>
    </source>
</evidence>
<dbReference type="RefSeq" id="WP_059056724.1">
    <property type="nucleotide sequence ID" value="NZ_CEML01000002.1"/>
</dbReference>
<feature type="domain" description="TsaA-like" evidence="4">
    <location>
        <begin position="3"/>
        <end position="131"/>
    </location>
</feature>
<dbReference type="PANTHER" id="PTHR12818:SF0">
    <property type="entry name" value="TRNA (ADENINE(37)-N6)-METHYLTRANSFERASE"/>
    <property type="match status" value="1"/>
</dbReference>
<evidence type="ECO:0000256" key="2">
    <source>
        <dbReference type="ARBA" id="ARBA00033753"/>
    </source>
</evidence>
<organism evidence="5 6">
    <name type="scientific">Halobacterium hubeiense</name>
    <dbReference type="NCBI Taxonomy" id="1407499"/>
    <lineage>
        <taxon>Archaea</taxon>
        <taxon>Methanobacteriati</taxon>
        <taxon>Methanobacteriota</taxon>
        <taxon>Stenosarchaea group</taxon>
        <taxon>Halobacteria</taxon>
        <taxon>Halobacteriales</taxon>
        <taxon>Halobacteriaceae</taxon>
        <taxon>Halobacterium</taxon>
    </lineage>
</organism>
<dbReference type="InterPro" id="IPR023370">
    <property type="entry name" value="TrmO-like_N"/>
</dbReference>
<dbReference type="SUPFAM" id="SSF118196">
    <property type="entry name" value="YaeB-like"/>
    <property type="match status" value="1"/>
</dbReference>
<dbReference type="Pfam" id="PF01980">
    <property type="entry name" value="TrmO_N"/>
    <property type="match status" value="1"/>
</dbReference>
<keyword evidence="6" id="KW-1185">Reference proteome</keyword>
<dbReference type="CDD" id="cd09281">
    <property type="entry name" value="UPF0066"/>
    <property type="match status" value="1"/>
</dbReference>
<protein>
    <submittedName>
        <fullName evidence="5">UPF0066 family protein</fullName>
    </submittedName>
</protein>
<sequence length="134" mass="14373">MDCERIGRVETPYASREDAPRQGFLGDATGTVHVAEQYRAALTGLDTGHTIDVVWWADDADRSVLRVRGGNRGVFTTRSPARPNPVCVTTCDVLAVDSEAGTLDVAGVDMVDGSPVVDLKYALVGDDEHTPSDR</sequence>
<dbReference type="PROSITE" id="PS51668">
    <property type="entry name" value="TSAA_2"/>
    <property type="match status" value="1"/>
</dbReference>
<dbReference type="PROSITE" id="PS01318">
    <property type="entry name" value="TSAA_1"/>
    <property type="match status" value="1"/>
</dbReference>
<feature type="region of interest" description="Disordered" evidence="3">
    <location>
        <begin position="1"/>
        <end position="24"/>
    </location>
</feature>
<dbReference type="OrthoDB" id="40408at2157"/>
<dbReference type="InterPro" id="IPR036414">
    <property type="entry name" value="YaeB_N_sf"/>
</dbReference>
<dbReference type="InterPro" id="IPR036413">
    <property type="entry name" value="YaeB-like_sf"/>
</dbReference>
<dbReference type="Gene3D" id="2.40.30.70">
    <property type="entry name" value="YaeB-like"/>
    <property type="match status" value="1"/>
</dbReference>
<dbReference type="NCBIfam" id="TIGR00104">
    <property type="entry name" value="tRNA_TsaA"/>
    <property type="match status" value="1"/>
</dbReference>
<dbReference type="InterPro" id="IPR023368">
    <property type="entry name" value="UPF0066_cons_site"/>
</dbReference>
<dbReference type="STRING" id="1407499.HHUB_2318"/>
<dbReference type="GeneID" id="91109769"/>
<name>A0A0U5AEB1_9EURY</name>
<dbReference type="EMBL" id="LN831302">
    <property type="protein sequence ID" value="CQH56020.1"/>
    <property type="molecule type" value="Genomic_DNA"/>
</dbReference>
<proteinExistence type="inferred from homology"/>
<dbReference type="Proteomes" id="UP000066737">
    <property type="component" value="Chromosome I"/>
</dbReference>
<comment type="similarity">
    <text evidence="2">Belongs to the tRNA methyltransferase O family.</text>
</comment>
<accession>A0A0U5AEB1</accession>